<protein>
    <recommendedName>
        <fullName evidence="3">MULE transposase domain-containing protein</fullName>
    </recommendedName>
</protein>
<reference evidence="1 2" key="1">
    <citation type="journal article" date="2017" name="Curr. Biol.">
        <title>Genome architecture and evolution of a unichromosomal asexual nematode.</title>
        <authorList>
            <person name="Fradin H."/>
            <person name="Zegar C."/>
            <person name="Gutwein M."/>
            <person name="Lucas J."/>
            <person name="Kovtun M."/>
            <person name="Corcoran D."/>
            <person name="Baugh L.R."/>
            <person name="Kiontke K."/>
            <person name="Gunsalus K."/>
            <person name="Fitch D.H."/>
            <person name="Piano F."/>
        </authorList>
    </citation>
    <scope>NUCLEOTIDE SEQUENCE [LARGE SCALE GENOMIC DNA]</scope>
    <source>
        <strain evidence="1">PF1309</strain>
    </source>
</reference>
<gene>
    <name evidence="1" type="ORF">WR25_10723</name>
</gene>
<evidence type="ECO:0000313" key="1">
    <source>
        <dbReference type="EMBL" id="PAV79007.1"/>
    </source>
</evidence>
<organism evidence="1 2">
    <name type="scientific">Diploscapter pachys</name>
    <dbReference type="NCBI Taxonomy" id="2018661"/>
    <lineage>
        <taxon>Eukaryota</taxon>
        <taxon>Metazoa</taxon>
        <taxon>Ecdysozoa</taxon>
        <taxon>Nematoda</taxon>
        <taxon>Chromadorea</taxon>
        <taxon>Rhabditida</taxon>
        <taxon>Rhabditina</taxon>
        <taxon>Rhabditomorpha</taxon>
        <taxon>Rhabditoidea</taxon>
        <taxon>Rhabditidae</taxon>
        <taxon>Diploscapter</taxon>
    </lineage>
</organism>
<sequence>MDEIHFFYRKETLKLAVKGELHTIICDGVHSFHPSELGRKAQLYSLHGVCGDAQAKSLVYAITANKLTTTYLTIFQHVASRLEKYGANIDKIKVVLDFEMAAHNAAEQTLDRVGLILRGPVFTHGQAYVAFSRVRKSEDVKIKNCNPQAPRLVYNEVYQNVLY</sequence>
<dbReference type="OrthoDB" id="9997116at2759"/>
<keyword evidence="2" id="KW-1185">Reference proteome</keyword>
<dbReference type="AlphaFoldDB" id="A0A2A2KYR6"/>
<comment type="caution">
    <text evidence="1">The sequence shown here is derived from an EMBL/GenBank/DDBJ whole genome shotgun (WGS) entry which is preliminary data.</text>
</comment>
<evidence type="ECO:0000313" key="2">
    <source>
        <dbReference type="Proteomes" id="UP000218231"/>
    </source>
</evidence>
<dbReference type="STRING" id="2018661.A0A2A2KYR6"/>
<dbReference type="Proteomes" id="UP000218231">
    <property type="component" value="Unassembled WGS sequence"/>
</dbReference>
<dbReference type="EMBL" id="LIAE01007483">
    <property type="protein sequence ID" value="PAV79007.1"/>
    <property type="molecule type" value="Genomic_DNA"/>
</dbReference>
<accession>A0A2A2KYR6</accession>
<proteinExistence type="predicted"/>
<evidence type="ECO:0008006" key="3">
    <source>
        <dbReference type="Google" id="ProtNLM"/>
    </source>
</evidence>
<name>A0A2A2KYR6_9BILA</name>